<dbReference type="InterPro" id="IPR015655">
    <property type="entry name" value="PP2C"/>
</dbReference>
<proteinExistence type="predicted"/>
<evidence type="ECO:0000313" key="3">
    <source>
        <dbReference type="Proteomes" id="UP000836841"/>
    </source>
</evidence>
<dbReference type="CDD" id="cd00143">
    <property type="entry name" value="PP2Cc"/>
    <property type="match status" value="1"/>
</dbReference>
<dbReference type="PROSITE" id="PS51746">
    <property type="entry name" value="PPM_2"/>
    <property type="match status" value="1"/>
</dbReference>
<sequence length="230" mass="25734">MESGQSKEAPSNASPSLVTKLSAFKRPIVPPLHLSVLNKRQVLFRVSPRQNDDVSFGGRRKFMEDTHRIAPCSSLEAQTRVSLEFMMVMEGGFVPFKGGSWRVLGILAVSRSIGDSYLKKWVIVEPDTRILELEEDMEFLVLASDGLWDVVSNQETVDTVLLAQRKTTREESDDENLTPASFASLKRMKINSAESSWAKAACKELVDLVVSRESVDDITVVIIDLDHYKC</sequence>
<dbReference type="PANTHER" id="PTHR47992">
    <property type="entry name" value="PROTEIN PHOSPHATASE"/>
    <property type="match status" value="1"/>
</dbReference>
<dbReference type="EMBL" id="OU466861">
    <property type="protein sequence ID" value="CAH2066005.1"/>
    <property type="molecule type" value="Genomic_DNA"/>
</dbReference>
<reference evidence="2 3" key="1">
    <citation type="submission" date="2022-03" db="EMBL/GenBank/DDBJ databases">
        <authorList>
            <person name="Nunn A."/>
            <person name="Chopra R."/>
            <person name="Nunn A."/>
            <person name="Contreras Garrido A."/>
        </authorList>
    </citation>
    <scope>NUCLEOTIDE SEQUENCE [LARGE SCALE GENOMIC DNA]</scope>
</reference>
<dbReference type="AlphaFoldDB" id="A0AAU9SH99"/>
<dbReference type="Gene3D" id="3.60.40.10">
    <property type="entry name" value="PPM-type phosphatase domain"/>
    <property type="match status" value="1"/>
</dbReference>
<feature type="domain" description="PPM-type phosphatase" evidence="1">
    <location>
        <begin position="1"/>
        <end position="225"/>
    </location>
</feature>
<gene>
    <name evidence="2" type="ORF">TAV2_LOCUS15477</name>
</gene>
<dbReference type="SMART" id="SM00332">
    <property type="entry name" value="PP2Cc"/>
    <property type="match status" value="1"/>
</dbReference>
<evidence type="ECO:0000313" key="2">
    <source>
        <dbReference type="EMBL" id="CAH2066005.1"/>
    </source>
</evidence>
<dbReference type="Pfam" id="PF00481">
    <property type="entry name" value="PP2C"/>
    <property type="match status" value="1"/>
</dbReference>
<evidence type="ECO:0000259" key="1">
    <source>
        <dbReference type="PROSITE" id="PS51746"/>
    </source>
</evidence>
<keyword evidence="3" id="KW-1185">Reference proteome</keyword>
<dbReference type="InterPro" id="IPR036457">
    <property type="entry name" value="PPM-type-like_dom_sf"/>
</dbReference>
<dbReference type="Proteomes" id="UP000836841">
    <property type="component" value="Chromosome 5"/>
</dbReference>
<protein>
    <recommendedName>
        <fullName evidence="1">PPM-type phosphatase domain-containing protein</fullName>
    </recommendedName>
</protein>
<dbReference type="GO" id="GO:0004722">
    <property type="term" value="F:protein serine/threonine phosphatase activity"/>
    <property type="evidence" value="ECO:0007669"/>
    <property type="project" value="InterPro"/>
</dbReference>
<dbReference type="InterPro" id="IPR001932">
    <property type="entry name" value="PPM-type_phosphatase-like_dom"/>
</dbReference>
<dbReference type="SUPFAM" id="SSF81606">
    <property type="entry name" value="PP2C-like"/>
    <property type="match status" value="1"/>
</dbReference>
<name>A0AAU9SH99_THLAR</name>
<organism evidence="2 3">
    <name type="scientific">Thlaspi arvense</name>
    <name type="common">Field penny-cress</name>
    <dbReference type="NCBI Taxonomy" id="13288"/>
    <lineage>
        <taxon>Eukaryota</taxon>
        <taxon>Viridiplantae</taxon>
        <taxon>Streptophyta</taxon>
        <taxon>Embryophyta</taxon>
        <taxon>Tracheophyta</taxon>
        <taxon>Spermatophyta</taxon>
        <taxon>Magnoliopsida</taxon>
        <taxon>eudicotyledons</taxon>
        <taxon>Gunneridae</taxon>
        <taxon>Pentapetalae</taxon>
        <taxon>rosids</taxon>
        <taxon>malvids</taxon>
        <taxon>Brassicales</taxon>
        <taxon>Brassicaceae</taxon>
        <taxon>Thlaspideae</taxon>
        <taxon>Thlaspi</taxon>
    </lineage>
</organism>
<accession>A0AAU9SH99</accession>